<feature type="transmembrane region" description="Helical" evidence="1">
    <location>
        <begin position="131"/>
        <end position="149"/>
    </location>
</feature>
<organism evidence="2 3">
    <name type="scientific">Paxillus rubicundulus Ve08.2h10</name>
    <dbReference type="NCBI Taxonomy" id="930991"/>
    <lineage>
        <taxon>Eukaryota</taxon>
        <taxon>Fungi</taxon>
        <taxon>Dikarya</taxon>
        <taxon>Basidiomycota</taxon>
        <taxon>Agaricomycotina</taxon>
        <taxon>Agaricomycetes</taxon>
        <taxon>Agaricomycetidae</taxon>
        <taxon>Boletales</taxon>
        <taxon>Paxilineae</taxon>
        <taxon>Paxillaceae</taxon>
        <taxon>Paxillus</taxon>
    </lineage>
</organism>
<keyword evidence="1" id="KW-0472">Membrane</keyword>
<name>A0A0D0CG65_9AGAM</name>
<reference evidence="2 3" key="1">
    <citation type="submission" date="2014-04" db="EMBL/GenBank/DDBJ databases">
        <authorList>
            <consortium name="DOE Joint Genome Institute"/>
            <person name="Kuo A."/>
            <person name="Kohler A."/>
            <person name="Jargeat P."/>
            <person name="Nagy L.G."/>
            <person name="Floudas D."/>
            <person name="Copeland A."/>
            <person name="Barry K.W."/>
            <person name="Cichocki N."/>
            <person name="Veneault-Fourrey C."/>
            <person name="LaButti K."/>
            <person name="Lindquist E.A."/>
            <person name="Lipzen A."/>
            <person name="Lundell T."/>
            <person name="Morin E."/>
            <person name="Murat C."/>
            <person name="Sun H."/>
            <person name="Tunlid A."/>
            <person name="Henrissat B."/>
            <person name="Grigoriev I.V."/>
            <person name="Hibbett D.S."/>
            <person name="Martin F."/>
            <person name="Nordberg H.P."/>
            <person name="Cantor M.N."/>
            <person name="Hua S.X."/>
        </authorList>
    </citation>
    <scope>NUCLEOTIDE SEQUENCE [LARGE SCALE GENOMIC DNA]</scope>
    <source>
        <strain evidence="2 3">Ve08.2h10</strain>
    </source>
</reference>
<keyword evidence="1" id="KW-1133">Transmembrane helix</keyword>
<evidence type="ECO:0000313" key="2">
    <source>
        <dbReference type="EMBL" id="KIK81732.1"/>
    </source>
</evidence>
<dbReference type="HOGENOM" id="CLU_1741184_0_0_1"/>
<gene>
    <name evidence="2" type="ORF">PAXRUDRAFT_155355</name>
</gene>
<keyword evidence="3" id="KW-1185">Reference proteome</keyword>
<dbReference type="OrthoDB" id="2686136at2759"/>
<proteinExistence type="predicted"/>
<evidence type="ECO:0008006" key="4">
    <source>
        <dbReference type="Google" id="ProtNLM"/>
    </source>
</evidence>
<evidence type="ECO:0000256" key="1">
    <source>
        <dbReference type="SAM" id="Phobius"/>
    </source>
</evidence>
<dbReference type="Proteomes" id="UP000054538">
    <property type="component" value="Unassembled WGS sequence"/>
</dbReference>
<reference evidence="3" key="2">
    <citation type="submission" date="2015-01" db="EMBL/GenBank/DDBJ databases">
        <title>Evolutionary Origins and Diversification of the Mycorrhizal Mutualists.</title>
        <authorList>
            <consortium name="DOE Joint Genome Institute"/>
            <consortium name="Mycorrhizal Genomics Consortium"/>
            <person name="Kohler A."/>
            <person name="Kuo A."/>
            <person name="Nagy L.G."/>
            <person name="Floudas D."/>
            <person name="Copeland A."/>
            <person name="Barry K.W."/>
            <person name="Cichocki N."/>
            <person name="Veneault-Fourrey C."/>
            <person name="LaButti K."/>
            <person name="Lindquist E.A."/>
            <person name="Lipzen A."/>
            <person name="Lundell T."/>
            <person name="Morin E."/>
            <person name="Murat C."/>
            <person name="Riley R."/>
            <person name="Ohm R."/>
            <person name="Sun H."/>
            <person name="Tunlid A."/>
            <person name="Henrissat B."/>
            <person name="Grigoriev I.V."/>
            <person name="Hibbett D.S."/>
            <person name="Martin F."/>
        </authorList>
    </citation>
    <scope>NUCLEOTIDE SEQUENCE [LARGE SCALE GENOMIC DNA]</scope>
    <source>
        <strain evidence="3">Ve08.2h10</strain>
    </source>
</reference>
<evidence type="ECO:0000313" key="3">
    <source>
        <dbReference type="Proteomes" id="UP000054538"/>
    </source>
</evidence>
<protein>
    <recommendedName>
        <fullName evidence="4">Myb-like domain-containing protein</fullName>
    </recommendedName>
</protein>
<dbReference type="EMBL" id="KN825740">
    <property type="protein sequence ID" value="KIK81732.1"/>
    <property type="molecule type" value="Genomic_DNA"/>
</dbReference>
<sequence>MPPKTPEIVNLTSLKKSRKPSARWALDEETTFTDFLLSQFSARGDGNSRKATSNEAATLLKKKFPEALGAEKTGDVCRSKWMAVCGLSHNQLNDLSDQPMFVSYPMLYKSTLLLWSLLWTKSAFHFSISPLFCFSLILPFLCLVPYHSYL</sequence>
<dbReference type="InParanoid" id="A0A0D0CG65"/>
<dbReference type="AlphaFoldDB" id="A0A0D0CG65"/>
<keyword evidence="1" id="KW-0812">Transmembrane</keyword>
<accession>A0A0D0CG65</accession>